<sequence>MSNSKITSIIAHIDHGKTTLLDSIIASTGYFSKSLVGSLRYLDSRADEQEREITMKLSPIKLSNGHVFIDTPGHVDFENLLFSSSILSDNHIILVDVNEGITPRTYSLVKFINRDRCVLVINKIDKCSDFETVDLVLMQINGMLGEEVFGWQRNNIVISSATLGAGMSHGTFRFSPKNTLQQAFKTFKTLNAKIDKNDVDQIIKKYGIKFANKKIIFSTVMPLYEAIFNTVDHIYERIDLSVLKPLKIDESSKLNTTDVNEPDWFRIDNELFSVSFENRPSFYGITTYGVLRNRNEFKRENVIQLMKILGGKVTKGDRLYSCSDNEQRYVVLDEIYDFSIDGYTKVISFEGPGLVYVGGDFLKNSIISTEPAVFSLKRVPTPFFCSRLILKDLAKIDDLKSVIRAISFTEQNLKVKLNKFSEFEFKCSGNVQFEKICYDLKECGFDFMTKESKKEFREFATKIAKIKCADASIGLEVIIGPISLFDKSLKAELGIKDQDPRIKFSEPKNNIYCIDGENDNHIIESVLDIFTDSGPVIKERIINTFFYIKSSKDMNIMFFNTLKNALSDLYLQTDPSICPLCLSILFSV</sequence>
<feature type="non-terminal residue" evidence="2">
    <location>
        <position position="588"/>
    </location>
</feature>
<dbReference type="OrthoDB" id="364892at2759"/>
<dbReference type="InParanoid" id="L2GPS3"/>
<dbReference type="GO" id="GO:0042256">
    <property type="term" value="P:cytosolic ribosome assembly"/>
    <property type="evidence" value="ECO:0007669"/>
    <property type="project" value="TreeGrafter"/>
</dbReference>
<dbReference type="Proteomes" id="UP000011082">
    <property type="component" value="Unassembled WGS sequence"/>
</dbReference>
<keyword evidence="3" id="KW-1185">Reference proteome</keyword>
<dbReference type="Gene3D" id="3.40.50.300">
    <property type="entry name" value="P-loop containing nucleotide triphosphate hydrolases"/>
    <property type="match status" value="1"/>
</dbReference>
<dbReference type="HOGENOM" id="CLU_011666_0_0_1"/>
<dbReference type="AlphaFoldDB" id="L2GPS3"/>
<dbReference type="GO" id="GO:0005829">
    <property type="term" value="C:cytosol"/>
    <property type="evidence" value="ECO:0007669"/>
    <property type="project" value="TreeGrafter"/>
</dbReference>
<dbReference type="PRINTS" id="PR00315">
    <property type="entry name" value="ELONGATNFCT"/>
</dbReference>
<dbReference type="EMBL" id="JH370130">
    <property type="protein sequence ID" value="ELA42898.1"/>
    <property type="molecule type" value="Genomic_DNA"/>
</dbReference>
<dbReference type="GeneID" id="19880931"/>
<evidence type="ECO:0000313" key="2">
    <source>
        <dbReference type="EMBL" id="ELA42898.1"/>
    </source>
</evidence>
<feature type="domain" description="Tr-type G" evidence="1">
    <location>
        <begin position="7"/>
        <end position="179"/>
    </location>
</feature>
<dbReference type="PANTHER" id="PTHR42908:SF3">
    <property type="entry name" value="ELONGATION FACTOR-LIKE GTPASE 1"/>
    <property type="match status" value="1"/>
</dbReference>
<dbReference type="GO" id="GO:0003924">
    <property type="term" value="F:GTPase activity"/>
    <property type="evidence" value="ECO:0007669"/>
    <property type="project" value="InterPro"/>
</dbReference>
<dbReference type="InterPro" id="IPR027417">
    <property type="entry name" value="P-loop_NTPase"/>
</dbReference>
<accession>L2GPS3</accession>
<dbReference type="SUPFAM" id="SSF52540">
    <property type="entry name" value="P-loop containing nucleoside triphosphate hydrolases"/>
    <property type="match status" value="1"/>
</dbReference>
<reference evidence="3" key="1">
    <citation type="submission" date="2011-05" db="EMBL/GenBank/DDBJ databases">
        <title>The genome sequence of Vittaforma corneae strain ATCC 50505.</title>
        <authorList>
            <consortium name="The Broad Institute Genome Sequencing Platform"/>
            <person name="Cuomo C."/>
            <person name="Didier E."/>
            <person name="Bowers L."/>
            <person name="Young S.K."/>
            <person name="Zeng Q."/>
            <person name="Gargeya S."/>
            <person name="Fitzgerald M."/>
            <person name="Haas B."/>
            <person name="Abouelleil A."/>
            <person name="Alvarado L."/>
            <person name="Arachchi H.M."/>
            <person name="Berlin A."/>
            <person name="Chapman S.B."/>
            <person name="Gearin G."/>
            <person name="Goldberg J."/>
            <person name="Griggs A."/>
            <person name="Gujja S."/>
            <person name="Hansen M."/>
            <person name="Heiman D."/>
            <person name="Howarth C."/>
            <person name="Larimer J."/>
            <person name="Lui A."/>
            <person name="MacDonald P.J.P."/>
            <person name="McCowen C."/>
            <person name="Montmayeur A."/>
            <person name="Murphy C."/>
            <person name="Neiman D."/>
            <person name="Pearson M."/>
            <person name="Priest M."/>
            <person name="Roberts A."/>
            <person name="Saif S."/>
            <person name="Shea T."/>
            <person name="Sisk P."/>
            <person name="Stolte C."/>
            <person name="Sykes S."/>
            <person name="Wortman J."/>
            <person name="Nusbaum C."/>
            <person name="Birren B."/>
        </authorList>
    </citation>
    <scope>NUCLEOTIDE SEQUENCE [LARGE SCALE GENOMIC DNA]</scope>
    <source>
        <strain evidence="3">ATCC 50505</strain>
    </source>
</reference>
<name>L2GPS3_VITCO</name>
<dbReference type="OMA" id="CSARLCD"/>
<organism evidence="2 3">
    <name type="scientific">Vittaforma corneae (strain ATCC 50505)</name>
    <name type="common">Microsporidian parasite</name>
    <name type="synonym">Nosema corneum</name>
    <dbReference type="NCBI Taxonomy" id="993615"/>
    <lineage>
        <taxon>Eukaryota</taxon>
        <taxon>Fungi</taxon>
        <taxon>Fungi incertae sedis</taxon>
        <taxon>Microsporidia</taxon>
        <taxon>Nosematidae</taxon>
        <taxon>Vittaforma</taxon>
    </lineage>
</organism>
<dbReference type="GO" id="GO:0005525">
    <property type="term" value="F:GTP binding"/>
    <property type="evidence" value="ECO:0007669"/>
    <property type="project" value="InterPro"/>
</dbReference>
<proteinExistence type="predicted"/>
<dbReference type="VEuPathDB" id="MicrosporidiaDB:VICG_00213"/>
<gene>
    <name evidence="2" type="ORF">VICG_00213</name>
</gene>
<dbReference type="PANTHER" id="PTHR42908">
    <property type="entry name" value="TRANSLATION ELONGATION FACTOR-RELATED"/>
    <property type="match status" value="1"/>
</dbReference>
<dbReference type="STRING" id="993615.L2GPS3"/>
<dbReference type="InterPro" id="IPR000795">
    <property type="entry name" value="T_Tr_GTP-bd_dom"/>
</dbReference>
<evidence type="ECO:0000313" key="3">
    <source>
        <dbReference type="Proteomes" id="UP000011082"/>
    </source>
</evidence>
<protein>
    <recommendedName>
        <fullName evidence="1">Tr-type G domain-containing protein</fullName>
    </recommendedName>
</protein>
<dbReference type="GO" id="GO:0043022">
    <property type="term" value="F:ribosome binding"/>
    <property type="evidence" value="ECO:0007669"/>
    <property type="project" value="TreeGrafter"/>
</dbReference>
<evidence type="ECO:0000259" key="1">
    <source>
        <dbReference type="Pfam" id="PF00009"/>
    </source>
</evidence>
<dbReference type="GO" id="GO:1990904">
    <property type="term" value="C:ribonucleoprotein complex"/>
    <property type="evidence" value="ECO:0007669"/>
    <property type="project" value="TreeGrafter"/>
</dbReference>
<dbReference type="Pfam" id="PF00009">
    <property type="entry name" value="GTP_EFTU"/>
    <property type="match status" value="1"/>
</dbReference>
<dbReference type="RefSeq" id="XP_007603666.1">
    <property type="nucleotide sequence ID" value="XM_007603604.1"/>
</dbReference>